<dbReference type="Pfam" id="PF04235">
    <property type="entry name" value="DUF418"/>
    <property type="match status" value="1"/>
</dbReference>
<dbReference type="PANTHER" id="PTHR30590:SF2">
    <property type="entry name" value="INNER MEMBRANE PROTEIN"/>
    <property type="match status" value="1"/>
</dbReference>
<gene>
    <name evidence="3" type="ORF">D8M05_01640</name>
</gene>
<dbReference type="AlphaFoldDB" id="A0A494Z8I7"/>
<feature type="transmembrane region" description="Helical" evidence="1">
    <location>
        <begin position="252"/>
        <end position="270"/>
    </location>
</feature>
<feature type="transmembrane region" description="Helical" evidence="1">
    <location>
        <begin position="101"/>
        <end position="122"/>
    </location>
</feature>
<organism evidence="3 4">
    <name type="scientific">Oceanobacillus bengalensis</name>
    <dbReference type="NCBI Taxonomy" id="1435466"/>
    <lineage>
        <taxon>Bacteria</taxon>
        <taxon>Bacillati</taxon>
        <taxon>Bacillota</taxon>
        <taxon>Bacilli</taxon>
        <taxon>Bacillales</taxon>
        <taxon>Bacillaceae</taxon>
        <taxon>Oceanobacillus</taxon>
    </lineage>
</organism>
<feature type="domain" description="DUF418" evidence="2">
    <location>
        <begin position="234"/>
        <end position="387"/>
    </location>
</feature>
<feature type="transmembrane region" description="Helical" evidence="1">
    <location>
        <begin position="320"/>
        <end position="339"/>
    </location>
</feature>
<dbReference type="InterPro" id="IPR052529">
    <property type="entry name" value="Bact_Transport_Assoc"/>
</dbReference>
<keyword evidence="1" id="KW-0472">Membrane</keyword>
<keyword evidence="1" id="KW-0812">Transmembrane</keyword>
<dbReference type="InterPro" id="IPR007349">
    <property type="entry name" value="DUF418"/>
</dbReference>
<feature type="transmembrane region" description="Helical" evidence="1">
    <location>
        <begin position="209"/>
        <end position="232"/>
    </location>
</feature>
<evidence type="ECO:0000256" key="1">
    <source>
        <dbReference type="SAM" id="Phobius"/>
    </source>
</evidence>
<keyword evidence="4" id="KW-1185">Reference proteome</keyword>
<proteinExistence type="predicted"/>
<accession>A0A494Z8I7</accession>
<keyword evidence="1" id="KW-1133">Transmembrane helix</keyword>
<feature type="transmembrane region" description="Helical" evidence="1">
    <location>
        <begin position="282"/>
        <end position="299"/>
    </location>
</feature>
<dbReference type="RefSeq" id="WP_121127957.1">
    <property type="nucleotide sequence ID" value="NZ_RBZO01000001.1"/>
</dbReference>
<feature type="transmembrane region" description="Helical" evidence="1">
    <location>
        <begin position="69"/>
        <end position="89"/>
    </location>
</feature>
<feature type="transmembrane region" description="Helical" evidence="1">
    <location>
        <begin position="27"/>
        <end position="49"/>
    </location>
</feature>
<feature type="transmembrane region" description="Helical" evidence="1">
    <location>
        <begin position="128"/>
        <end position="145"/>
    </location>
</feature>
<dbReference type="OrthoDB" id="9807744at2"/>
<comment type="caution">
    <text evidence="3">The sequence shown here is derived from an EMBL/GenBank/DDBJ whole genome shotgun (WGS) entry which is preliminary data.</text>
</comment>
<dbReference type="PANTHER" id="PTHR30590">
    <property type="entry name" value="INNER MEMBRANE PROTEIN"/>
    <property type="match status" value="1"/>
</dbReference>
<dbReference type="EMBL" id="RBZO01000001">
    <property type="protein sequence ID" value="RKQ18836.1"/>
    <property type="molecule type" value="Genomic_DNA"/>
</dbReference>
<feature type="transmembrane region" description="Helical" evidence="1">
    <location>
        <begin position="345"/>
        <end position="364"/>
    </location>
</feature>
<reference evidence="3 4" key="1">
    <citation type="journal article" date="2015" name="Antonie Van Leeuwenhoek">
        <title>Oceanobacillus bengalensis sp. nov., a bacterium isolated from seawater of the Bay of Bengal.</title>
        <authorList>
            <person name="Yongchang O."/>
            <person name="Xiang W."/>
            <person name="Wang G."/>
        </authorList>
    </citation>
    <scope>NUCLEOTIDE SEQUENCE [LARGE SCALE GENOMIC DNA]</scope>
    <source>
        <strain evidence="3 4">MCCC 1K00260</strain>
    </source>
</reference>
<dbReference type="Proteomes" id="UP000281813">
    <property type="component" value="Unassembled WGS sequence"/>
</dbReference>
<feature type="transmembrane region" description="Helical" evidence="1">
    <location>
        <begin position="150"/>
        <end position="172"/>
    </location>
</feature>
<evidence type="ECO:0000313" key="4">
    <source>
        <dbReference type="Proteomes" id="UP000281813"/>
    </source>
</evidence>
<evidence type="ECO:0000313" key="3">
    <source>
        <dbReference type="EMBL" id="RKQ18836.1"/>
    </source>
</evidence>
<evidence type="ECO:0000259" key="2">
    <source>
        <dbReference type="Pfam" id="PF04235"/>
    </source>
</evidence>
<sequence length="395" mass="45524">MKGVNTVNTTSPINEKKRLVWIDAARGFAIFGIFIVNVGAFSSPYFMYGGESELWEGPINHSIQVIIDMFFQASFYTLFSILFGFGFQIMKERIEARNDSLYPILFRRMAVLLLFGSIHAFGIWHGDILFSYSIVGFLLLFFLHVRTNTLLVTATMLLGGSVAFISLMYYTARDYLGVVNTLKISQALEHYSSNDITTIWSQNYNDWTYANGGIGFVFLILVLLPLFLIGMFVAKKRWLHEPMMYRKTLVKLWIASLLVFVSLKLGPYFYGNPLWFSYVQDNIGGTASALFYIITITFLGQTDLGKKLTRPFTYVGRMALSNYIFQSLLSFILFYGVGFGLYGKITPLMGVCIVVIVYVFQVFVSKRWFEKYRFGPLEWVWRSLTYKRRQPFIKK</sequence>
<name>A0A494Z8I7_9BACI</name>
<protein>
    <submittedName>
        <fullName evidence="3">DUF418 domain-containing protein</fullName>
    </submittedName>
</protein>